<dbReference type="Gramene" id="evm.model.01.1721">
    <property type="protein sequence ID" value="cds.evm.model.01.1721"/>
    <property type="gene ID" value="evm.TU.01.1721"/>
</dbReference>
<evidence type="ECO:0000313" key="1">
    <source>
        <dbReference type="EnsemblPlants" id="cds.evm.model.01.1721"/>
    </source>
</evidence>
<reference evidence="1" key="1">
    <citation type="submission" date="2018-11" db="EMBL/GenBank/DDBJ databases">
        <authorList>
            <person name="Grassa J C."/>
        </authorList>
    </citation>
    <scope>NUCLEOTIDE SEQUENCE [LARGE SCALE GENOMIC DNA]</scope>
</reference>
<accession>A0A803NI93</accession>
<name>A0A803NI93_CANSA</name>
<proteinExistence type="predicted"/>
<dbReference type="Proteomes" id="UP000596661">
    <property type="component" value="Chromosome 1"/>
</dbReference>
<reference evidence="1" key="2">
    <citation type="submission" date="2021-03" db="UniProtKB">
        <authorList>
            <consortium name="EnsemblPlants"/>
        </authorList>
    </citation>
    <scope>IDENTIFICATION</scope>
</reference>
<dbReference type="AlphaFoldDB" id="A0A803NI93"/>
<dbReference type="EnsemblPlants" id="evm.model.01.1721">
    <property type="protein sequence ID" value="cds.evm.model.01.1721"/>
    <property type="gene ID" value="evm.TU.01.1721"/>
</dbReference>
<protein>
    <submittedName>
        <fullName evidence="1">Uncharacterized protein</fullName>
    </submittedName>
</protein>
<evidence type="ECO:0000313" key="2">
    <source>
        <dbReference type="Proteomes" id="UP000596661"/>
    </source>
</evidence>
<keyword evidence="2" id="KW-1185">Reference proteome</keyword>
<organism evidence="1 2">
    <name type="scientific">Cannabis sativa</name>
    <name type="common">Hemp</name>
    <name type="synonym">Marijuana</name>
    <dbReference type="NCBI Taxonomy" id="3483"/>
    <lineage>
        <taxon>Eukaryota</taxon>
        <taxon>Viridiplantae</taxon>
        <taxon>Streptophyta</taxon>
        <taxon>Embryophyta</taxon>
        <taxon>Tracheophyta</taxon>
        <taxon>Spermatophyta</taxon>
        <taxon>Magnoliopsida</taxon>
        <taxon>eudicotyledons</taxon>
        <taxon>Gunneridae</taxon>
        <taxon>Pentapetalae</taxon>
        <taxon>rosids</taxon>
        <taxon>fabids</taxon>
        <taxon>Rosales</taxon>
        <taxon>Cannabaceae</taxon>
        <taxon>Cannabis</taxon>
    </lineage>
</organism>
<sequence>MPSSMREYPSPKGIGDKAALKMLNIVLAFHPGQLAGLGLRGKWVHTKSGTPIPSHTEASRALLANSMATPRINCDVIIEGDSANAIVASEKEASFGKLIELSPKWALQFKKLV</sequence>
<dbReference type="EMBL" id="UZAU01000043">
    <property type="status" value="NOT_ANNOTATED_CDS"/>
    <property type="molecule type" value="Genomic_DNA"/>
</dbReference>